<dbReference type="AlphaFoldDB" id="A0AAF0TUW2"/>
<feature type="compositionally biased region" description="Basic and acidic residues" evidence="1">
    <location>
        <begin position="14"/>
        <end position="37"/>
    </location>
</feature>
<evidence type="ECO:0000313" key="3">
    <source>
        <dbReference type="Proteomes" id="UP001234989"/>
    </source>
</evidence>
<protein>
    <submittedName>
        <fullName evidence="2">Uncharacterized protein</fullName>
    </submittedName>
</protein>
<dbReference type="Proteomes" id="UP001234989">
    <property type="component" value="Chromosome 6"/>
</dbReference>
<proteinExistence type="predicted"/>
<name>A0AAF0TUW2_SOLVR</name>
<accession>A0AAF0TUW2</accession>
<reference evidence="2" key="1">
    <citation type="submission" date="2023-08" db="EMBL/GenBank/DDBJ databases">
        <title>A de novo genome assembly of Solanum verrucosum Schlechtendal, a Mexican diploid species geographically isolated from the other diploid A-genome species in potato relatives.</title>
        <authorList>
            <person name="Hosaka K."/>
        </authorList>
    </citation>
    <scope>NUCLEOTIDE SEQUENCE</scope>
    <source>
        <tissue evidence="2">Young leaves</tissue>
    </source>
</reference>
<organism evidence="2 3">
    <name type="scientific">Solanum verrucosum</name>
    <dbReference type="NCBI Taxonomy" id="315347"/>
    <lineage>
        <taxon>Eukaryota</taxon>
        <taxon>Viridiplantae</taxon>
        <taxon>Streptophyta</taxon>
        <taxon>Embryophyta</taxon>
        <taxon>Tracheophyta</taxon>
        <taxon>Spermatophyta</taxon>
        <taxon>Magnoliopsida</taxon>
        <taxon>eudicotyledons</taxon>
        <taxon>Gunneridae</taxon>
        <taxon>Pentapetalae</taxon>
        <taxon>asterids</taxon>
        <taxon>lamiids</taxon>
        <taxon>Solanales</taxon>
        <taxon>Solanaceae</taxon>
        <taxon>Solanoideae</taxon>
        <taxon>Solaneae</taxon>
        <taxon>Solanum</taxon>
    </lineage>
</organism>
<dbReference type="EMBL" id="CP133617">
    <property type="protein sequence ID" value="WMV33486.1"/>
    <property type="molecule type" value="Genomic_DNA"/>
</dbReference>
<evidence type="ECO:0000256" key="1">
    <source>
        <dbReference type="SAM" id="MobiDB-lite"/>
    </source>
</evidence>
<gene>
    <name evidence="2" type="ORF">MTR67_026871</name>
</gene>
<feature type="region of interest" description="Disordered" evidence="1">
    <location>
        <begin position="14"/>
        <end position="46"/>
    </location>
</feature>
<sequence>MDISRFITHAQQIEEKNIKEKSRESKRARTDNGDFCHSKSSGHGRSKFKQRLFPDVKLEGTGTLAVSIYGSTIRSVDQSTDRQWSPWFHTWSNFPDLPSMPWLLIYDHHLRSVNGPMVRRSPP</sequence>
<evidence type="ECO:0000313" key="2">
    <source>
        <dbReference type="EMBL" id="WMV33486.1"/>
    </source>
</evidence>
<keyword evidence="3" id="KW-1185">Reference proteome</keyword>